<dbReference type="HOGENOM" id="CLU_076848_0_0_7"/>
<dbReference type="eggNOG" id="COG3591">
    <property type="taxonomic scope" value="Bacteria"/>
</dbReference>
<organism evidence="6 7">
    <name type="scientific">Halobacteriovorax marinus (strain ATCC BAA-682 / DSM 15412 / SJ)</name>
    <name type="common">Bacteriovorax marinus</name>
    <dbReference type="NCBI Taxonomy" id="862908"/>
    <lineage>
        <taxon>Bacteria</taxon>
        <taxon>Pseudomonadati</taxon>
        <taxon>Bdellovibrionota</taxon>
        <taxon>Bacteriovoracia</taxon>
        <taxon>Bacteriovoracales</taxon>
        <taxon>Halobacteriovoraceae</taxon>
        <taxon>Halobacteriovorax</taxon>
    </lineage>
</organism>
<evidence type="ECO:0000313" key="6">
    <source>
        <dbReference type="EMBL" id="CBW26384.1"/>
    </source>
</evidence>
<dbReference type="PROSITE" id="PS00673">
    <property type="entry name" value="V8_SER"/>
    <property type="match status" value="1"/>
</dbReference>
<dbReference type="InterPro" id="IPR009003">
    <property type="entry name" value="Peptidase_S1_PA"/>
</dbReference>
<evidence type="ECO:0000256" key="2">
    <source>
        <dbReference type="ARBA" id="ARBA00022729"/>
    </source>
</evidence>
<dbReference type="Proteomes" id="UP000008963">
    <property type="component" value="Chromosome"/>
</dbReference>
<dbReference type="InterPro" id="IPR000126">
    <property type="entry name" value="V8_ser_AS"/>
</dbReference>
<accession>E1X0P6</accession>
<keyword evidence="1 6" id="KW-0645">Protease</keyword>
<keyword evidence="3" id="KW-0378">Hydrolase</keyword>
<gene>
    <name evidence="6" type="ordered locus">BMS_1529</name>
</gene>
<dbReference type="InterPro" id="IPR018114">
    <property type="entry name" value="TRYPSIN_HIS"/>
</dbReference>
<evidence type="ECO:0000256" key="4">
    <source>
        <dbReference type="ARBA" id="ARBA00022825"/>
    </source>
</evidence>
<dbReference type="Pfam" id="PF13365">
    <property type="entry name" value="Trypsin_2"/>
    <property type="match status" value="1"/>
</dbReference>
<protein>
    <submittedName>
        <fullName evidence="6">Exported protease</fullName>
    </submittedName>
</protein>
<dbReference type="SUPFAM" id="SSF50494">
    <property type="entry name" value="Trypsin-like serine proteases"/>
    <property type="match status" value="1"/>
</dbReference>
<dbReference type="GO" id="GO:0004252">
    <property type="term" value="F:serine-type endopeptidase activity"/>
    <property type="evidence" value="ECO:0007669"/>
    <property type="project" value="InterPro"/>
</dbReference>
<name>E1X0P6_HALMS</name>
<dbReference type="EMBL" id="FQ312005">
    <property type="protein sequence ID" value="CBW26384.1"/>
    <property type="molecule type" value="Genomic_DNA"/>
</dbReference>
<dbReference type="Gene3D" id="2.40.10.10">
    <property type="entry name" value="Trypsin-like serine proteases"/>
    <property type="match status" value="2"/>
</dbReference>
<reference evidence="7" key="1">
    <citation type="journal article" date="2013" name="ISME J.">
        <title>A small predatory core genome in the divergent marine Bacteriovorax marinus SJ and the terrestrial Bdellovibrio bacteriovorus.</title>
        <authorList>
            <person name="Crossman L.C."/>
            <person name="Chen H."/>
            <person name="Cerdeno-Tarraga A.M."/>
            <person name="Brooks K."/>
            <person name="Quail M.A."/>
            <person name="Pineiro S.A."/>
            <person name="Hobley L."/>
            <person name="Sockett R.E."/>
            <person name="Bentley S.D."/>
            <person name="Parkhill J."/>
            <person name="Williams H.N."/>
            <person name="Stine O.C."/>
        </authorList>
    </citation>
    <scope>NUCLEOTIDE SEQUENCE [LARGE SCALE GENOMIC DNA]</scope>
    <source>
        <strain evidence="7">ATCC BAA-682 / DSM 15412 / SJ</strain>
    </source>
</reference>
<dbReference type="KEGG" id="bmx:BMS_1529"/>
<evidence type="ECO:0000256" key="1">
    <source>
        <dbReference type="ARBA" id="ARBA00022670"/>
    </source>
</evidence>
<dbReference type="AlphaFoldDB" id="E1X0P6"/>
<keyword evidence="7" id="KW-1185">Reference proteome</keyword>
<dbReference type="STRING" id="862908.BMS_1529"/>
<dbReference type="PATRIC" id="fig|862908.3.peg.1456"/>
<evidence type="ECO:0000313" key="7">
    <source>
        <dbReference type="Proteomes" id="UP000008963"/>
    </source>
</evidence>
<feature type="signal peptide" evidence="5">
    <location>
        <begin position="1"/>
        <end position="22"/>
    </location>
</feature>
<dbReference type="PANTHER" id="PTHR15462:SF8">
    <property type="entry name" value="SERINE PROTEASE"/>
    <property type="match status" value="1"/>
</dbReference>
<sequence length="314" mass="35892">MTFKRCFSVILFIYITISSSFADAPKVVYGIDNRVESEEFSDQRFSSAASSVAGMVWNKKLTQSQDNSEVLNFKKLSMQLYYNVCKEERFSDQIPLPTCTAFLVGPDLLLTAGHCINDETQCKQNTWIFDYTKGTQAINKDNAYSCKKLIDRKLNTNTVNVKDYALIQLDREVTNREPLKLRRDGKVKRNTPLIVIGHPVGLPLKIADGAKVSGFKFADLIHPITSLKKRKNYFVTNTDTYIGNSGSPVFNEETGDVEGILIQGKKDFYYTGEDCLRSIHYKNKSKESDEKVFRILKVDNLEQEIQKSYERHNR</sequence>
<keyword evidence="2 5" id="KW-0732">Signal</keyword>
<dbReference type="PROSITE" id="PS00134">
    <property type="entry name" value="TRYPSIN_HIS"/>
    <property type="match status" value="1"/>
</dbReference>
<dbReference type="RefSeq" id="WP_014244167.1">
    <property type="nucleotide sequence ID" value="NC_016620.1"/>
</dbReference>
<dbReference type="GO" id="GO:0006508">
    <property type="term" value="P:proteolysis"/>
    <property type="evidence" value="ECO:0007669"/>
    <property type="project" value="UniProtKB-KW"/>
</dbReference>
<evidence type="ECO:0000256" key="3">
    <source>
        <dbReference type="ARBA" id="ARBA00022801"/>
    </source>
</evidence>
<keyword evidence="4" id="KW-0720">Serine protease</keyword>
<proteinExistence type="predicted"/>
<dbReference type="InterPro" id="IPR050966">
    <property type="entry name" value="Glutamyl_endopeptidase"/>
</dbReference>
<dbReference type="PANTHER" id="PTHR15462">
    <property type="entry name" value="SERINE PROTEASE"/>
    <property type="match status" value="1"/>
</dbReference>
<evidence type="ECO:0000256" key="5">
    <source>
        <dbReference type="SAM" id="SignalP"/>
    </source>
</evidence>
<feature type="chain" id="PRO_5003154808" evidence="5">
    <location>
        <begin position="23"/>
        <end position="314"/>
    </location>
</feature>
<dbReference type="InterPro" id="IPR043504">
    <property type="entry name" value="Peptidase_S1_PA_chymotrypsin"/>
</dbReference>
<dbReference type="OrthoDB" id="291346at2"/>